<dbReference type="Proteomes" id="UP000076798">
    <property type="component" value="Unassembled WGS sequence"/>
</dbReference>
<evidence type="ECO:0000256" key="4">
    <source>
        <dbReference type="ARBA" id="ARBA00023065"/>
    </source>
</evidence>
<keyword evidence="8" id="KW-1185">Reference proteome</keyword>
<keyword evidence="4 5" id="KW-0406">Ion transport</keyword>
<dbReference type="Pfam" id="PF11698">
    <property type="entry name" value="V-ATPase_H_C"/>
    <property type="match status" value="1"/>
</dbReference>
<dbReference type="Gene3D" id="1.25.10.10">
    <property type="entry name" value="Leucine-rich Repeat Variant"/>
    <property type="match status" value="1"/>
</dbReference>
<evidence type="ECO:0000256" key="3">
    <source>
        <dbReference type="ARBA" id="ARBA00022781"/>
    </source>
</evidence>
<dbReference type="InterPro" id="IPR004908">
    <property type="entry name" value="ATPase_V1-cplx_hsu"/>
</dbReference>
<dbReference type="Pfam" id="PF03224">
    <property type="entry name" value="V-ATPase_H_N"/>
    <property type="match status" value="1"/>
</dbReference>
<dbReference type="InterPro" id="IPR011989">
    <property type="entry name" value="ARM-like"/>
</dbReference>
<dbReference type="EMBL" id="KV428005">
    <property type="protein sequence ID" value="KZT44089.1"/>
    <property type="molecule type" value="Genomic_DNA"/>
</dbReference>
<dbReference type="STRING" id="1314776.A0A166IUM0"/>
<dbReference type="Gene3D" id="1.25.40.150">
    <property type="entry name" value="V-type ATPase, subunit H, C-terminal domain"/>
    <property type="match status" value="1"/>
</dbReference>
<dbReference type="GO" id="GO:0046961">
    <property type="term" value="F:proton-transporting ATPase activity, rotational mechanism"/>
    <property type="evidence" value="ECO:0007669"/>
    <property type="project" value="UniProtKB-UniRule"/>
</dbReference>
<dbReference type="OrthoDB" id="10263554at2759"/>
<comment type="function">
    <text evidence="5">Subunit of the V1 complex of vacuolar(H+)-ATPase (V-ATPase), a multisubunit enzyme composed of a peripheral complex (V1) that hydrolyzes ATP and a membrane integral complex (V0) that translocates protons. V-ATPase is responsible for acidifying and maintaining the pH of intracellular compartments.</text>
</comment>
<gene>
    <name evidence="7" type="ORF">SISSUDRAFT_1057087</name>
</gene>
<dbReference type="PANTHER" id="PTHR10698:SF0">
    <property type="entry name" value="V-TYPE PROTON ATPASE SUBUNIT H"/>
    <property type="match status" value="1"/>
</dbReference>
<sequence length="434" mass="48824">MAALLSNAYLDDQSSKIRSKVVPWEGYQRAGHITSDELALIRKVDRQPRSKTDSIFLTDGPTYALLYLGLLKKLARVDTMQYILVLIGDALSERVRFFLKASESDSELPYGPLVHALDTSDEFVQLKTAQILTIFLSASPTINPSILKPFLQFLSTTLQGSPVNQKKRDVTVQSLEALLPQPAVRYAVWNNPALIQGLVAILKDKPSPQLSYQAVFCFWLLTFEKDIAEQINSKYDIIPVLTEIAQEAAKEKVIRVVIATFRNLVSKAPSQNLPSMLVAKLLPFIRSLSSRKFSDEEIVDDITYLKSELSENFESLTTYDEYTSELASGHLSWSPVHESDTFWKENAAKLNDRDYEQLKSLIKLLNESTDPLVLAVAAHDVGQYVKYYERGKKVVSDLGAKTRVMELMGHSSSDVRYQALISVQRLISNPWVTV</sequence>
<reference evidence="7 8" key="1">
    <citation type="journal article" date="2016" name="Mol. Biol. Evol.">
        <title>Comparative Genomics of Early-Diverging Mushroom-Forming Fungi Provides Insights into the Origins of Lignocellulose Decay Capabilities.</title>
        <authorList>
            <person name="Nagy L.G."/>
            <person name="Riley R."/>
            <person name="Tritt A."/>
            <person name="Adam C."/>
            <person name="Daum C."/>
            <person name="Floudas D."/>
            <person name="Sun H."/>
            <person name="Yadav J.S."/>
            <person name="Pangilinan J."/>
            <person name="Larsson K.H."/>
            <person name="Matsuura K."/>
            <person name="Barry K."/>
            <person name="Labutti K."/>
            <person name="Kuo R."/>
            <person name="Ohm R.A."/>
            <person name="Bhattacharya S.S."/>
            <person name="Shirouzu T."/>
            <person name="Yoshinaga Y."/>
            <person name="Martin F.M."/>
            <person name="Grigoriev I.V."/>
            <person name="Hibbett D.S."/>
        </authorList>
    </citation>
    <scope>NUCLEOTIDE SEQUENCE [LARGE SCALE GENOMIC DNA]</scope>
    <source>
        <strain evidence="7 8">HHB10207 ss-3</strain>
    </source>
</reference>
<keyword evidence="2 5" id="KW-0813">Transport</keyword>
<dbReference type="PANTHER" id="PTHR10698">
    <property type="entry name" value="V-TYPE PROTON ATPASE SUBUNIT H"/>
    <property type="match status" value="1"/>
</dbReference>
<name>A0A166IUM0_9AGAM</name>
<comment type="subunit">
    <text evidence="5">V-ATPase is a heteromultimeric enzyme made up of two complexes: the ATP-hydrolytic V1 complex and the proton translocation V0 complex.</text>
</comment>
<protein>
    <recommendedName>
        <fullName evidence="5">V-type proton ATPase subunit H</fullName>
    </recommendedName>
</protein>
<evidence type="ECO:0000313" key="8">
    <source>
        <dbReference type="Proteomes" id="UP000076798"/>
    </source>
</evidence>
<dbReference type="InterPro" id="IPR038497">
    <property type="entry name" value="ATPase_V1-cplx_hsu_C_sf"/>
</dbReference>
<evidence type="ECO:0000313" key="7">
    <source>
        <dbReference type="EMBL" id="KZT44089.1"/>
    </source>
</evidence>
<dbReference type="SUPFAM" id="SSF48371">
    <property type="entry name" value="ARM repeat"/>
    <property type="match status" value="1"/>
</dbReference>
<proteinExistence type="inferred from homology"/>
<dbReference type="GO" id="GO:0000329">
    <property type="term" value="C:fungal-type vacuole membrane"/>
    <property type="evidence" value="ECO:0007669"/>
    <property type="project" value="TreeGrafter"/>
</dbReference>
<dbReference type="PIRSF" id="PIRSF032184">
    <property type="entry name" value="ATPase_V1_H"/>
    <property type="match status" value="1"/>
</dbReference>
<dbReference type="InterPro" id="IPR016024">
    <property type="entry name" value="ARM-type_fold"/>
</dbReference>
<accession>A0A166IUM0</accession>
<evidence type="ECO:0000256" key="1">
    <source>
        <dbReference type="ARBA" id="ARBA00008613"/>
    </source>
</evidence>
<organism evidence="7 8">
    <name type="scientific">Sistotremastrum suecicum HHB10207 ss-3</name>
    <dbReference type="NCBI Taxonomy" id="1314776"/>
    <lineage>
        <taxon>Eukaryota</taxon>
        <taxon>Fungi</taxon>
        <taxon>Dikarya</taxon>
        <taxon>Basidiomycota</taxon>
        <taxon>Agaricomycotina</taxon>
        <taxon>Agaricomycetes</taxon>
        <taxon>Sistotremastrales</taxon>
        <taxon>Sistotremastraceae</taxon>
        <taxon>Sistotremastrum</taxon>
    </lineage>
</organism>
<dbReference type="AlphaFoldDB" id="A0A166IUM0"/>
<dbReference type="GO" id="GO:0000221">
    <property type="term" value="C:vacuolar proton-transporting V-type ATPase, V1 domain"/>
    <property type="evidence" value="ECO:0007669"/>
    <property type="project" value="UniProtKB-UniRule"/>
</dbReference>
<comment type="similarity">
    <text evidence="1 5">Belongs to the V-ATPase H subunit family.</text>
</comment>
<evidence type="ECO:0000256" key="2">
    <source>
        <dbReference type="ARBA" id="ARBA00022448"/>
    </source>
</evidence>
<dbReference type="InterPro" id="IPR011987">
    <property type="entry name" value="ATPase_V1-cplx_hsu_C"/>
</dbReference>
<feature type="domain" description="ATPase V1 complex subunit H C-terminal" evidence="6">
    <location>
        <begin position="316"/>
        <end position="431"/>
    </location>
</feature>
<evidence type="ECO:0000259" key="6">
    <source>
        <dbReference type="Pfam" id="PF11698"/>
    </source>
</evidence>
<keyword evidence="3 5" id="KW-0375">Hydrogen ion transport</keyword>
<evidence type="ECO:0000256" key="5">
    <source>
        <dbReference type="PIRNR" id="PIRNR032184"/>
    </source>
</evidence>